<evidence type="ECO:0000313" key="2">
    <source>
        <dbReference type="Proteomes" id="UP000828941"/>
    </source>
</evidence>
<accession>A0ACB9PI07</accession>
<gene>
    <name evidence="1" type="ORF">L6164_008476</name>
</gene>
<dbReference type="Proteomes" id="UP000828941">
    <property type="component" value="Chromosome 4"/>
</dbReference>
<name>A0ACB9PI07_BAUVA</name>
<proteinExistence type="predicted"/>
<reference evidence="1 2" key="1">
    <citation type="journal article" date="2022" name="DNA Res.">
        <title>Chromosomal-level genome assembly of the orchid tree Bauhinia variegata (Leguminosae; Cercidoideae) supports the allotetraploid origin hypothesis of Bauhinia.</title>
        <authorList>
            <person name="Zhong Y."/>
            <person name="Chen Y."/>
            <person name="Zheng D."/>
            <person name="Pang J."/>
            <person name="Liu Y."/>
            <person name="Luo S."/>
            <person name="Meng S."/>
            <person name="Qian L."/>
            <person name="Wei D."/>
            <person name="Dai S."/>
            <person name="Zhou R."/>
        </authorList>
    </citation>
    <scope>NUCLEOTIDE SEQUENCE [LARGE SCALE GENOMIC DNA]</scope>
    <source>
        <strain evidence="1">BV-YZ2020</strain>
    </source>
</reference>
<sequence length="278" mass="30730">MLPDLLLIAGDELQSAFGMMHGFSTVDGFVEISESLAEMIKYVANEPSVGLFYIQQHTQNAVPNVLKLKKNVAEKSHETTLHAEDLEDSVSMVKSMKECGFPIADEMIGDIKKSLLTLSTKQTKRGLVHQPASDFQTESASFLAQDSSHKMGNYFSTVFQSAKEKARGIKWPQLDTRGSIESMVGKSQSYPDPPISITAASSASNLPGMETDELPLSSQVEDESQNEESDNTELSNKLLSMSEKYDDFKANKEAQLEEWLEGTSNLDKNSNVDYAERI</sequence>
<keyword evidence="2" id="KW-1185">Reference proteome</keyword>
<organism evidence="1 2">
    <name type="scientific">Bauhinia variegata</name>
    <name type="common">Purple orchid tree</name>
    <name type="synonym">Phanera variegata</name>
    <dbReference type="NCBI Taxonomy" id="167791"/>
    <lineage>
        <taxon>Eukaryota</taxon>
        <taxon>Viridiplantae</taxon>
        <taxon>Streptophyta</taxon>
        <taxon>Embryophyta</taxon>
        <taxon>Tracheophyta</taxon>
        <taxon>Spermatophyta</taxon>
        <taxon>Magnoliopsida</taxon>
        <taxon>eudicotyledons</taxon>
        <taxon>Gunneridae</taxon>
        <taxon>Pentapetalae</taxon>
        <taxon>rosids</taxon>
        <taxon>fabids</taxon>
        <taxon>Fabales</taxon>
        <taxon>Fabaceae</taxon>
        <taxon>Cercidoideae</taxon>
        <taxon>Cercideae</taxon>
        <taxon>Bauhiniinae</taxon>
        <taxon>Bauhinia</taxon>
    </lineage>
</organism>
<dbReference type="EMBL" id="CM039429">
    <property type="protein sequence ID" value="KAI4347687.1"/>
    <property type="molecule type" value="Genomic_DNA"/>
</dbReference>
<evidence type="ECO:0000313" key="1">
    <source>
        <dbReference type="EMBL" id="KAI4347687.1"/>
    </source>
</evidence>
<protein>
    <submittedName>
        <fullName evidence="1">Uncharacterized protein</fullName>
    </submittedName>
</protein>
<comment type="caution">
    <text evidence="1">The sequence shown here is derived from an EMBL/GenBank/DDBJ whole genome shotgun (WGS) entry which is preliminary data.</text>
</comment>